<gene>
    <name evidence="1" type="ORF">AQPE_1970</name>
</gene>
<name>A0A5K7S8D1_9BACT</name>
<protein>
    <submittedName>
        <fullName evidence="1">Uncharacterized protein</fullName>
    </submittedName>
</protein>
<accession>A0A5K7S8D1</accession>
<keyword evidence="2" id="KW-1185">Reference proteome</keyword>
<evidence type="ECO:0000313" key="2">
    <source>
        <dbReference type="Proteomes" id="UP001193389"/>
    </source>
</evidence>
<dbReference type="AlphaFoldDB" id="A0A5K7S8D1"/>
<dbReference type="Proteomes" id="UP001193389">
    <property type="component" value="Chromosome"/>
</dbReference>
<sequence length="154" mass="18129">MLTLQFTPEQIKNLGQIAAYSVNKVNENFSKAFAELKSAIKPIDEKINQLKSQQSVVIRNEHVFTIDFRNSRAALTMISMALVILLSLGCHKWQFDRNWQLKDNDLKYRYIKSINGISSENLNKLERIFKYPRDKKKIEEIREKVEGYENKFKD</sequence>
<proteinExistence type="predicted"/>
<reference evidence="1" key="1">
    <citation type="journal article" date="2020" name="Int. J. Syst. Evol. Microbiol.">
        <title>Aquipluma nitroreducens gen. nov. sp. nov., a novel facultatively anaerobic bacterium isolated from a freshwater lake.</title>
        <authorList>
            <person name="Watanabe M."/>
            <person name="Kojima H."/>
            <person name="Fukui M."/>
        </authorList>
    </citation>
    <scope>NUCLEOTIDE SEQUENCE</scope>
    <source>
        <strain evidence="1">MeG22</strain>
    </source>
</reference>
<dbReference type="RefSeq" id="WP_318350778.1">
    <property type="nucleotide sequence ID" value="NZ_AP018694.1"/>
</dbReference>
<organism evidence="1 2">
    <name type="scientific">Aquipluma nitroreducens</name>
    <dbReference type="NCBI Taxonomy" id="2010828"/>
    <lineage>
        <taxon>Bacteria</taxon>
        <taxon>Pseudomonadati</taxon>
        <taxon>Bacteroidota</taxon>
        <taxon>Bacteroidia</taxon>
        <taxon>Marinilabiliales</taxon>
        <taxon>Prolixibacteraceae</taxon>
        <taxon>Aquipluma</taxon>
    </lineage>
</organism>
<evidence type="ECO:0000313" key="1">
    <source>
        <dbReference type="EMBL" id="BBE17813.1"/>
    </source>
</evidence>
<dbReference type="KEGG" id="anf:AQPE_1970"/>
<dbReference type="EMBL" id="AP018694">
    <property type="protein sequence ID" value="BBE17813.1"/>
    <property type="molecule type" value="Genomic_DNA"/>
</dbReference>